<keyword evidence="4" id="KW-0410">Iron transport</keyword>
<evidence type="ECO:0000256" key="10">
    <source>
        <dbReference type="ARBA" id="ARBA00023136"/>
    </source>
</evidence>
<dbReference type="Gene3D" id="2.170.130.10">
    <property type="entry name" value="TonB-dependent receptor, plug domain"/>
    <property type="match status" value="1"/>
</dbReference>
<evidence type="ECO:0000256" key="6">
    <source>
        <dbReference type="ARBA" id="ARBA00022729"/>
    </source>
</evidence>
<keyword evidence="9" id="KW-0798">TonB box</keyword>
<evidence type="ECO:0000256" key="5">
    <source>
        <dbReference type="ARBA" id="ARBA00022692"/>
    </source>
</evidence>
<dbReference type="InterPro" id="IPR039426">
    <property type="entry name" value="TonB-dep_rcpt-like"/>
</dbReference>
<feature type="chain" id="PRO_5008089271" description="TonB-dependent receptor-like beta-barrel domain-containing protein" evidence="12">
    <location>
        <begin position="29"/>
        <end position="923"/>
    </location>
</feature>
<dbReference type="InterPro" id="IPR000531">
    <property type="entry name" value="Beta-barrel_TonB"/>
</dbReference>
<evidence type="ECO:0000256" key="2">
    <source>
        <dbReference type="ARBA" id="ARBA00022448"/>
    </source>
</evidence>
<keyword evidence="6 12" id="KW-0732">Signal</keyword>
<keyword evidence="8" id="KW-0406">Ion transport</keyword>
<keyword evidence="3" id="KW-1134">Transmembrane beta strand</keyword>
<keyword evidence="5" id="KW-0812">Transmembrane</keyword>
<dbReference type="GO" id="GO:0015344">
    <property type="term" value="F:siderophore uptake transmembrane transporter activity"/>
    <property type="evidence" value="ECO:0007669"/>
    <property type="project" value="TreeGrafter"/>
</dbReference>
<dbReference type="GO" id="GO:0009279">
    <property type="term" value="C:cell outer membrane"/>
    <property type="evidence" value="ECO:0007669"/>
    <property type="project" value="UniProtKB-SubCell"/>
</dbReference>
<evidence type="ECO:0000259" key="13">
    <source>
        <dbReference type="Pfam" id="PF00593"/>
    </source>
</evidence>
<evidence type="ECO:0000256" key="3">
    <source>
        <dbReference type="ARBA" id="ARBA00022452"/>
    </source>
</evidence>
<dbReference type="InterPro" id="IPR037066">
    <property type="entry name" value="Plug_dom_sf"/>
</dbReference>
<evidence type="ECO:0000256" key="1">
    <source>
        <dbReference type="ARBA" id="ARBA00004571"/>
    </source>
</evidence>
<keyword evidence="15" id="KW-1185">Reference proteome</keyword>
<dbReference type="OrthoDB" id="175046at2"/>
<dbReference type="PANTHER" id="PTHR32552">
    <property type="entry name" value="FERRICHROME IRON RECEPTOR-RELATED"/>
    <property type="match status" value="1"/>
</dbReference>
<dbReference type="InterPro" id="IPR036942">
    <property type="entry name" value="Beta-barrel_TonB_sf"/>
</dbReference>
<keyword evidence="10" id="KW-0472">Membrane</keyword>
<dbReference type="Pfam" id="PF00593">
    <property type="entry name" value="TonB_dep_Rec_b-barrel"/>
    <property type="match status" value="1"/>
</dbReference>
<dbReference type="STRING" id="1184151.AW736_04150"/>
<dbReference type="AlphaFoldDB" id="A0A178IPK0"/>
<protein>
    <recommendedName>
        <fullName evidence="13">TonB-dependent receptor-like beta-barrel domain-containing protein</fullName>
    </recommendedName>
</protein>
<evidence type="ECO:0000313" key="15">
    <source>
        <dbReference type="Proteomes" id="UP000078486"/>
    </source>
</evidence>
<evidence type="ECO:0000256" key="11">
    <source>
        <dbReference type="ARBA" id="ARBA00023237"/>
    </source>
</evidence>
<dbReference type="SUPFAM" id="SSF56935">
    <property type="entry name" value="Porins"/>
    <property type="match status" value="1"/>
</dbReference>
<organism evidence="14 15">
    <name type="scientific">Termitidicoccus mucosus</name>
    <dbReference type="NCBI Taxonomy" id="1184151"/>
    <lineage>
        <taxon>Bacteria</taxon>
        <taxon>Pseudomonadati</taxon>
        <taxon>Verrucomicrobiota</taxon>
        <taxon>Opitutia</taxon>
        <taxon>Opitutales</taxon>
        <taxon>Opitutaceae</taxon>
        <taxon>Termitidicoccus</taxon>
    </lineage>
</organism>
<comment type="caution">
    <text evidence="14">The sequence shown here is derived from an EMBL/GenBank/DDBJ whole genome shotgun (WGS) entry which is preliminary data.</text>
</comment>
<dbReference type="Gene3D" id="2.40.170.20">
    <property type="entry name" value="TonB-dependent receptor, beta-barrel domain"/>
    <property type="match status" value="1"/>
</dbReference>
<sequence length="923" mass="103115">MRLHLPFWLGLVMIFAATLRAQQAPANAADDDELVILSPFEVRTDRDVGYAAASALTGTRTDSLIKETPIAISIVTRELLDDLNLTDSMAIAEWANNTLPADYSSNESFAANDMQVRFRGVGATLPTRNYFLWYDNSDSYNTERVDFARGPNGVLFGDGNLGGIATTWTKRAKLNKNERKLAFAADNYGGYRATLDVNQAIGKNVAVRVNALTQHTENWRDGVEGKREGAHLAATWRITRNTSVRVEGEWAQRRVPLYATTYAERMSYWDGTSYYDAKDNASFKPGTAQGAQRTGSVSSDRHWLWVPAVPQAGYSNWSQTYRSNGTGVRMDINPNPYIAGVPLLPYVEYNLQPTNDVVNAKYHTYTAYISHRITPGLSVELAYNQLRTDKDGTSDQAVQWNEGNEYRIDLNKYLPNKDAAGNFILNPKFGKPYSDQRLSQFESGSFVRDLRLSLSWQFDKRHISEALSVLAGSRWNDTYQRGYVLAKIENNTPGLTYARIRLYWDEPQRYNTNAAATAIQAAAGAPYGWRTTNRTDSSQDLMYAQVVSSTKLLARRLNVILGARYDKYEGRQRAGATSGKYGYDATGYPIIQDEPYVDADPVSYNAGLVFRVTPSIGVYGSYAESFSIPVAGPGNIDGSPSKVATSESREFGVKFEFFDGRLSGAINYYNSRQVGRYAYESQRRTEINQIWNIMGLPDNEIPSYRDTQDYVGNGYELDLVANPSKSLRIMANLALPETEADDLMPGLRNYFNTHVTAWQAAADDPSMPVTDADQIRTHIDSIRTTLNTLTPGTKLNNTVNYSANLYGTYTFQGGFLKRLAIGLGANIRGRNKISAYSNDAYNYIYADSYVVYSGHISYSKRFGKVNARFQLNIANLLDNDDRVYTGSQNYREGGITANPIITVPGAFRYIDPRKITLTASFTF</sequence>
<name>A0A178IPK0_9BACT</name>
<evidence type="ECO:0000256" key="8">
    <source>
        <dbReference type="ARBA" id="ARBA00023065"/>
    </source>
</evidence>
<dbReference type="PANTHER" id="PTHR32552:SF68">
    <property type="entry name" value="FERRICHROME OUTER MEMBRANE TRANSPORTER_PHAGE RECEPTOR"/>
    <property type="match status" value="1"/>
</dbReference>
<feature type="domain" description="TonB-dependent receptor-like beta-barrel" evidence="13">
    <location>
        <begin position="396"/>
        <end position="876"/>
    </location>
</feature>
<evidence type="ECO:0000256" key="4">
    <source>
        <dbReference type="ARBA" id="ARBA00022496"/>
    </source>
</evidence>
<comment type="subcellular location">
    <subcellularLocation>
        <location evidence="1">Cell outer membrane</location>
        <topology evidence="1">Multi-pass membrane protein</topology>
    </subcellularLocation>
</comment>
<accession>A0A178IPK0</accession>
<proteinExistence type="predicted"/>
<feature type="signal peptide" evidence="12">
    <location>
        <begin position="1"/>
        <end position="28"/>
    </location>
</feature>
<keyword evidence="11" id="KW-0998">Cell outer membrane</keyword>
<evidence type="ECO:0000313" key="14">
    <source>
        <dbReference type="EMBL" id="OAM91267.1"/>
    </source>
</evidence>
<evidence type="ECO:0000256" key="7">
    <source>
        <dbReference type="ARBA" id="ARBA00023004"/>
    </source>
</evidence>
<dbReference type="RefSeq" id="WP_145928584.1">
    <property type="nucleotide sequence ID" value="NZ_CP109796.1"/>
</dbReference>
<dbReference type="Proteomes" id="UP000078486">
    <property type="component" value="Unassembled WGS sequence"/>
</dbReference>
<reference evidence="14 15" key="1">
    <citation type="submission" date="2016-01" db="EMBL/GenBank/DDBJ databases">
        <title>High potential of lignocellulose degradation of a new Verrucomicrobia species.</title>
        <authorList>
            <person name="Wang Y."/>
            <person name="Shi Y."/>
            <person name="Qiu Z."/>
            <person name="Liu S."/>
            <person name="Yang H."/>
        </authorList>
    </citation>
    <scope>NUCLEOTIDE SEQUENCE [LARGE SCALE GENOMIC DNA]</scope>
    <source>
        <strain evidence="14 15">TSB47</strain>
    </source>
</reference>
<keyword evidence="7" id="KW-0408">Iron</keyword>
<gene>
    <name evidence="14" type="ORF">AW736_04150</name>
</gene>
<dbReference type="EMBL" id="LRRQ01000032">
    <property type="protein sequence ID" value="OAM91267.1"/>
    <property type="molecule type" value="Genomic_DNA"/>
</dbReference>
<evidence type="ECO:0000256" key="9">
    <source>
        <dbReference type="ARBA" id="ARBA00023077"/>
    </source>
</evidence>
<evidence type="ECO:0000256" key="12">
    <source>
        <dbReference type="SAM" id="SignalP"/>
    </source>
</evidence>
<keyword evidence="2" id="KW-0813">Transport</keyword>